<keyword evidence="3" id="KW-1185">Reference proteome</keyword>
<dbReference type="KEGG" id="hda:BB347_17055"/>
<reference evidence="1 4" key="1">
    <citation type="submission" date="2017-01" db="EMBL/GenBank/DDBJ databases">
        <title>Complete genome sequence of Haloterrigena daqingensis type strain (JX313T).</title>
        <authorList>
            <person name="Shuang W."/>
        </authorList>
    </citation>
    <scope>NUCLEOTIDE SEQUENCE [LARGE SCALE GENOMIC DNA]</scope>
    <source>
        <strain evidence="4">JX313</strain>
        <strain evidence="1">JX313T</strain>
        <plasmid evidence="4">Plasmid unnamed1</plasmid>
        <plasmid evidence="1">unnamed1</plasmid>
    </source>
</reference>
<organism evidence="2 3">
    <name type="scientific">Natronorubrum daqingense</name>
    <dbReference type="NCBI Taxonomy" id="588898"/>
    <lineage>
        <taxon>Archaea</taxon>
        <taxon>Methanobacteriati</taxon>
        <taxon>Methanobacteriota</taxon>
        <taxon>Stenosarchaea group</taxon>
        <taxon>Halobacteria</taxon>
        <taxon>Halobacteriales</taxon>
        <taxon>Natrialbaceae</taxon>
        <taxon>Natronorubrum</taxon>
    </lineage>
</organism>
<gene>
    <name evidence="1" type="ORF">BB347_17055</name>
    <name evidence="2" type="ORF">SAMN05421809_3194</name>
</gene>
<dbReference type="Proteomes" id="UP000187321">
    <property type="component" value="Plasmid unnamed1"/>
</dbReference>
<geneLocation type="plasmid" evidence="1">
    <name>unnamed1</name>
</geneLocation>
<evidence type="ECO:0000313" key="1">
    <source>
        <dbReference type="EMBL" id="APX98416.1"/>
    </source>
</evidence>
<protein>
    <submittedName>
        <fullName evidence="2">Uncharacterized protein</fullName>
    </submittedName>
</protein>
<keyword evidence="1" id="KW-0614">Plasmid</keyword>
<dbReference type="OrthoDB" id="259945at2157"/>
<proteinExistence type="predicted"/>
<accession>A0A1N7FG76</accession>
<evidence type="ECO:0000313" key="3">
    <source>
        <dbReference type="Proteomes" id="UP000185687"/>
    </source>
</evidence>
<dbReference type="AlphaFoldDB" id="A0A1N7FG76"/>
<evidence type="ECO:0000313" key="4">
    <source>
        <dbReference type="Proteomes" id="UP000187321"/>
    </source>
</evidence>
<sequence length="145" mass="16848">MPSERGPVDWDALRTTERVFRNRLNGLVAETEYVPNSIDPVELRVSLDIGFEASMGQFDVQWWTNHGYKYHYSESDLEFRFGWELRPETTYPAKHFHPPGNPSSHLESCITHEEPELVTLAVISCWWDALRADDPARLNEFDDPP</sequence>
<dbReference type="EMBL" id="FTNP01000006">
    <property type="protein sequence ID" value="SIR99294.1"/>
    <property type="molecule type" value="Genomic_DNA"/>
</dbReference>
<dbReference type="EMBL" id="CP019328">
    <property type="protein sequence ID" value="APX98416.1"/>
    <property type="molecule type" value="Genomic_DNA"/>
</dbReference>
<evidence type="ECO:0000313" key="2">
    <source>
        <dbReference type="EMBL" id="SIR99294.1"/>
    </source>
</evidence>
<dbReference type="Proteomes" id="UP000185687">
    <property type="component" value="Unassembled WGS sequence"/>
</dbReference>
<name>A0A1N7FG76_9EURY</name>
<reference evidence="2 3" key="2">
    <citation type="submission" date="2017-01" db="EMBL/GenBank/DDBJ databases">
        <authorList>
            <person name="Mah S.A."/>
            <person name="Swanson W.J."/>
            <person name="Moy G.W."/>
            <person name="Vacquier V.D."/>
        </authorList>
    </citation>
    <scope>NUCLEOTIDE SEQUENCE [LARGE SCALE GENOMIC DNA]</scope>
    <source>
        <strain evidence="2 3">CGMCC 1.8909</strain>
    </source>
</reference>